<evidence type="ECO:0000256" key="1">
    <source>
        <dbReference type="SAM" id="MobiDB-lite"/>
    </source>
</evidence>
<comment type="caution">
    <text evidence="2">The sequence shown here is derived from an EMBL/GenBank/DDBJ whole genome shotgun (WGS) entry which is preliminary data.</text>
</comment>
<keyword evidence="3" id="KW-1185">Reference proteome</keyword>
<protein>
    <submittedName>
        <fullName evidence="2">Uncharacterized protein</fullName>
    </submittedName>
</protein>
<dbReference type="Proteomes" id="UP000600080">
    <property type="component" value="Unassembled WGS sequence"/>
</dbReference>
<feature type="compositionally biased region" description="Basic residues" evidence="1">
    <location>
        <begin position="40"/>
        <end position="54"/>
    </location>
</feature>
<feature type="region of interest" description="Disordered" evidence="1">
    <location>
        <begin position="1"/>
        <end position="136"/>
    </location>
</feature>
<name>A0ABQ2JBH7_9ACTN</name>
<proteinExistence type="predicted"/>
<reference evidence="3" key="1">
    <citation type="journal article" date="2019" name="Int. J. Syst. Evol. Microbiol.">
        <title>The Global Catalogue of Microorganisms (GCM) 10K type strain sequencing project: providing services to taxonomists for standard genome sequencing and annotation.</title>
        <authorList>
            <consortium name="The Broad Institute Genomics Platform"/>
            <consortium name="The Broad Institute Genome Sequencing Center for Infectious Disease"/>
            <person name="Wu L."/>
            <person name="Ma J."/>
        </authorList>
    </citation>
    <scope>NUCLEOTIDE SEQUENCE [LARGE SCALE GENOMIC DNA]</scope>
    <source>
        <strain evidence="3">CGMCC 4.7323</strain>
    </source>
</reference>
<evidence type="ECO:0000313" key="2">
    <source>
        <dbReference type="EMBL" id="GGN41999.1"/>
    </source>
</evidence>
<accession>A0ABQ2JBH7</accession>
<dbReference type="EMBL" id="BMND01000007">
    <property type="protein sequence ID" value="GGN41999.1"/>
    <property type="molecule type" value="Genomic_DNA"/>
</dbReference>
<sequence length="201" mass="22325">MQEMNQAHQMHTAHQMQKGAPEAMRAPPTTGCTANNGPHRPQRARRQQRTHRIRRTDQTSRKHNKAAAISETPTPGLTHQPPHAIPPQAPHTESRAYLPPREIPRTISPQPRNPAAPPPSHHKSPASSLGKGRRGFRIKLYRLRRRKTPGEPGAAAPAWRTQAVCGAVVHRSGSGERGRWVPVGRVLQMLLVEEAQAWSAR</sequence>
<feature type="compositionally biased region" description="Low complexity" evidence="1">
    <location>
        <begin position="1"/>
        <end position="17"/>
    </location>
</feature>
<organism evidence="2 3">
    <name type="scientific">Streptomyces kronopolitis</name>
    <dbReference type="NCBI Taxonomy" id="1612435"/>
    <lineage>
        <taxon>Bacteria</taxon>
        <taxon>Bacillati</taxon>
        <taxon>Actinomycetota</taxon>
        <taxon>Actinomycetes</taxon>
        <taxon>Kitasatosporales</taxon>
        <taxon>Streptomycetaceae</taxon>
        <taxon>Streptomyces</taxon>
    </lineage>
</organism>
<evidence type="ECO:0000313" key="3">
    <source>
        <dbReference type="Proteomes" id="UP000600080"/>
    </source>
</evidence>
<gene>
    <name evidence="2" type="ORF">GCM10012285_21840</name>
</gene>